<proteinExistence type="predicted"/>
<evidence type="ECO:0000313" key="1">
    <source>
        <dbReference type="EMBL" id="KAF3550661.1"/>
    </source>
</evidence>
<gene>
    <name evidence="1" type="ORF">DY000_02008683</name>
</gene>
<dbReference type="EMBL" id="QGKV02000832">
    <property type="protein sequence ID" value="KAF3550661.1"/>
    <property type="molecule type" value="Genomic_DNA"/>
</dbReference>
<sequence>MASIASFDNDLEEMHNNIGDLRKQVEAIHRGWERLTKSNEELSTQMATIVQTLSRMEAWQREEKAAWKAVAGTSIQQDQ</sequence>
<keyword evidence="2" id="KW-1185">Reference proteome</keyword>
<organism evidence="1 2">
    <name type="scientific">Brassica cretica</name>
    <name type="common">Mustard</name>
    <dbReference type="NCBI Taxonomy" id="69181"/>
    <lineage>
        <taxon>Eukaryota</taxon>
        <taxon>Viridiplantae</taxon>
        <taxon>Streptophyta</taxon>
        <taxon>Embryophyta</taxon>
        <taxon>Tracheophyta</taxon>
        <taxon>Spermatophyta</taxon>
        <taxon>Magnoliopsida</taxon>
        <taxon>eudicotyledons</taxon>
        <taxon>Gunneridae</taxon>
        <taxon>Pentapetalae</taxon>
        <taxon>rosids</taxon>
        <taxon>malvids</taxon>
        <taxon>Brassicales</taxon>
        <taxon>Brassicaceae</taxon>
        <taxon>Brassiceae</taxon>
        <taxon>Brassica</taxon>
    </lineage>
</organism>
<reference evidence="1 2" key="1">
    <citation type="journal article" date="2020" name="BMC Genomics">
        <title>Intraspecific diversification of the crop wild relative Brassica cretica Lam. using demographic model selection.</title>
        <authorList>
            <person name="Kioukis A."/>
            <person name="Michalopoulou V.A."/>
            <person name="Briers L."/>
            <person name="Pirintsos S."/>
            <person name="Studholme D.J."/>
            <person name="Pavlidis P."/>
            <person name="Sarris P.F."/>
        </authorList>
    </citation>
    <scope>NUCLEOTIDE SEQUENCE [LARGE SCALE GENOMIC DNA]</scope>
    <source>
        <strain evidence="2">cv. PFS-1207/04</strain>
    </source>
</reference>
<accession>A0ABQ7CG42</accession>
<protein>
    <submittedName>
        <fullName evidence="1">Uncharacterized protein</fullName>
    </submittedName>
</protein>
<evidence type="ECO:0000313" key="2">
    <source>
        <dbReference type="Proteomes" id="UP000266723"/>
    </source>
</evidence>
<comment type="caution">
    <text evidence="1">The sequence shown here is derived from an EMBL/GenBank/DDBJ whole genome shotgun (WGS) entry which is preliminary data.</text>
</comment>
<dbReference type="Proteomes" id="UP000266723">
    <property type="component" value="Unassembled WGS sequence"/>
</dbReference>
<name>A0ABQ7CG42_BRACR</name>